<evidence type="ECO:0000313" key="4">
    <source>
        <dbReference type="Proteomes" id="UP000077037"/>
    </source>
</evidence>
<evidence type="ECO:0000256" key="1">
    <source>
        <dbReference type="ARBA" id="ARBA00022614"/>
    </source>
</evidence>
<dbReference type="InterPro" id="IPR015315">
    <property type="entry name" value="DUF1963"/>
</dbReference>
<dbReference type="Proteomes" id="UP000077037">
    <property type="component" value="Unassembled WGS sequence"/>
</dbReference>
<dbReference type="Pfam" id="PF09234">
    <property type="entry name" value="DUF1963"/>
    <property type="match status" value="1"/>
</dbReference>
<dbReference type="Gene3D" id="2.30.320.10">
    <property type="entry name" value="YwqG-like"/>
    <property type="match status" value="1"/>
</dbReference>
<dbReference type="InterPro" id="IPR032675">
    <property type="entry name" value="LRR_dom_sf"/>
</dbReference>
<protein>
    <submittedName>
        <fullName evidence="3">Domain of uncharacterized function (DUF1963)</fullName>
    </submittedName>
</protein>
<dbReference type="PANTHER" id="PTHR48051">
    <property type="match status" value="1"/>
</dbReference>
<dbReference type="SUPFAM" id="SSF52047">
    <property type="entry name" value="RNI-like"/>
    <property type="match status" value="1"/>
</dbReference>
<dbReference type="PROSITE" id="PS51450">
    <property type="entry name" value="LRR"/>
    <property type="match status" value="1"/>
</dbReference>
<proteinExistence type="predicted"/>
<dbReference type="OrthoDB" id="8856529at2"/>
<dbReference type="Gene3D" id="3.80.10.10">
    <property type="entry name" value="Ribonuclease Inhibitor"/>
    <property type="match status" value="1"/>
</dbReference>
<evidence type="ECO:0000313" key="3">
    <source>
        <dbReference type="EMBL" id="SAH95465.1"/>
    </source>
</evidence>
<dbReference type="Pfam" id="PF12799">
    <property type="entry name" value="LRR_4"/>
    <property type="match status" value="1"/>
</dbReference>
<keyword evidence="2" id="KW-0677">Repeat</keyword>
<dbReference type="RefSeq" id="WP_082887062.1">
    <property type="nucleotide sequence ID" value="NZ_FKBS01000007.1"/>
</dbReference>
<dbReference type="GO" id="GO:0005737">
    <property type="term" value="C:cytoplasm"/>
    <property type="evidence" value="ECO:0007669"/>
    <property type="project" value="TreeGrafter"/>
</dbReference>
<dbReference type="InterPro" id="IPR003591">
    <property type="entry name" value="Leu-rich_rpt_typical-subtyp"/>
</dbReference>
<sequence>MRNVKTETFSLDIPDVFEAVRPMWESIRAEHETGDDTVMISAGLADQTHLRKHPGATLIDRFRAFCADRRGPATFTSDRPIQVGDHAGHVITANAETGYAFYFAIVPIEGGYHYELTGDCLVSQQDTYFPLFEQTLLTLRCFGDPVPALAAQRRAIDAMFADDDEEEDEDDIVAELAPPFEIPQDGQDYLFVDATRFDILADTACSVHTYSDTGDGLTLDLKARAIGYDAQACAHILNDYQDGEVYLRFTMKGIYHPDAPTGRYAIVNDSEASYTVSVWKGGFHYSLSLHGELVLKDGWAGFSGYFQGFSSDKRYPVGFGLRLPVADIDWSHYAFGSLEELLRAPADLPRHAQLTDPGPLPDALYRYRALETLTLRYTTPETAQALPAIPDALSGLTRLRSLALTGIEAVTTLADSLGALTELQWLFITGSRAAKVPDGLLALPKLVHCTLSDNALQSLPEAGYSPVLGSLSLANNQLQTIPAALTQLPNLRTLDLQSNPLSSLPEGLERIENLQLELEKKLALLDYEYRGADGGGTVPVDEAIFLARNDRASKAMLDEALAGPQWQAYRTGLDAIALHAVALCTTDPDDYGTPGNTRFGGLPDLPAGMDYPTLTTYQGETKGWQFIAQLDCAALAPYQDYLPRTGTLYFFIDDQESVGARVLFHEGPASALRSAAGLDIAEDFIGDERGIYRPYRAQAARQASVPHFYSDEGYCTGEAEPLEPLHELFDQTEALRESLSQACDVTPAHAINSYVFKQHDTPQIEAAHRLRGRPEDFMVLLRVSSDERPGFCFWDAGEIYFVIHKSDLAKRDFSNVHCGLESS</sequence>
<dbReference type="AlphaFoldDB" id="A0A157LFB4"/>
<reference evidence="3 4" key="1">
    <citation type="submission" date="2016-03" db="EMBL/GenBank/DDBJ databases">
        <authorList>
            <consortium name="Pathogen Informatics"/>
        </authorList>
    </citation>
    <scope>NUCLEOTIDE SEQUENCE [LARGE SCALE GENOMIC DNA]</scope>
    <source>
        <strain evidence="3 4">NCTC13364</strain>
    </source>
</reference>
<dbReference type="InterPro" id="IPR035948">
    <property type="entry name" value="YwqG-like_sf"/>
</dbReference>
<name>A0A157LFB4_9BORD</name>
<dbReference type="InterPro" id="IPR025875">
    <property type="entry name" value="Leu-rich_rpt_4"/>
</dbReference>
<dbReference type="InterPro" id="IPR050216">
    <property type="entry name" value="LRR_domain-containing"/>
</dbReference>
<dbReference type="SUPFAM" id="SSF103032">
    <property type="entry name" value="Hypothetical protein YwqG"/>
    <property type="match status" value="1"/>
</dbReference>
<dbReference type="SMART" id="SM00369">
    <property type="entry name" value="LRR_TYP"/>
    <property type="match status" value="3"/>
</dbReference>
<gene>
    <name evidence="3" type="ORF">SAMEA1982600_00719</name>
</gene>
<evidence type="ECO:0000256" key="2">
    <source>
        <dbReference type="ARBA" id="ARBA00022737"/>
    </source>
</evidence>
<organism evidence="3 4">
    <name type="scientific">Bordetella ansorpii</name>
    <dbReference type="NCBI Taxonomy" id="288768"/>
    <lineage>
        <taxon>Bacteria</taxon>
        <taxon>Pseudomonadati</taxon>
        <taxon>Pseudomonadota</taxon>
        <taxon>Betaproteobacteria</taxon>
        <taxon>Burkholderiales</taxon>
        <taxon>Alcaligenaceae</taxon>
        <taxon>Bordetella</taxon>
    </lineage>
</organism>
<dbReference type="EMBL" id="FKBS01000007">
    <property type="protein sequence ID" value="SAH95465.1"/>
    <property type="molecule type" value="Genomic_DNA"/>
</dbReference>
<dbReference type="InterPro" id="IPR001611">
    <property type="entry name" value="Leu-rich_rpt"/>
</dbReference>
<keyword evidence="1" id="KW-0433">Leucine-rich repeat</keyword>
<dbReference type="PANTHER" id="PTHR48051:SF1">
    <property type="entry name" value="RAS SUPPRESSOR PROTEIN 1"/>
    <property type="match status" value="1"/>
</dbReference>
<accession>A0A157LFB4</accession>